<gene>
    <name evidence="4" type="ORF">DME_LOCUS6068</name>
</gene>
<keyword evidence="1" id="KW-0862">Zinc</keyword>
<dbReference type="GO" id="GO:0006355">
    <property type="term" value="P:regulation of DNA-templated transcription"/>
    <property type="evidence" value="ECO:0007669"/>
    <property type="project" value="TreeGrafter"/>
</dbReference>
<dbReference type="GO" id="GO:0005634">
    <property type="term" value="C:nucleus"/>
    <property type="evidence" value="ECO:0007669"/>
    <property type="project" value="TreeGrafter"/>
</dbReference>
<protein>
    <submittedName>
        <fullName evidence="7">C2H2-type domain-containing protein</fullName>
    </submittedName>
</protein>
<evidence type="ECO:0000259" key="3">
    <source>
        <dbReference type="PROSITE" id="PS50157"/>
    </source>
</evidence>
<dbReference type="Proteomes" id="UP000274756">
    <property type="component" value="Unassembled WGS sequence"/>
</dbReference>
<feature type="region of interest" description="Disordered" evidence="2">
    <location>
        <begin position="346"/>
        <end position="367"/>
    </location>
</feature>
<feature type="region of interest" description="Disordered" evidence="2">
    <location>
        <begin position="262"/>
        <end position="286"/>
    </location>
</feature>
<dbReference type="PANTHER" id="PTHR15021:SF0">
    <property type="entry name" value="DISCO-RELATED, ISOFORM A-RELATED"/>
    <property type="match status" value="1"/>
</dbReference>
<feature type="compositionally biased region" description="Polar residues" evidence="2">
    <location>
        <begin position="348"/>
        <end position="358"/>
    </location>
</feature>
<evidence type="ECO:0000313" key="4">
    <source>
        <dbReference type="EMBL" id="VDN56095.1"/>
    </source>
</evidence>
<dbReference type="EMBL" id="UYYG01001154">
    <property type="protein sequence ID" value="VDN56095.1"/>
    <property type="molecule type" value="Genomic_DNA"/>
</dbReference>
<dbReference type="InterPro" id="IPR040436">
    <property type="entry name" value="Disconnected-like"/>
</dbReference>
<dbReference type="GO" id="GO:0008270">
    <property type="term" value="F:zinc ion binding"/>
    <property type="evidence" value="ECO:0007669"/>
    <property type="project" value="UniProtKB-KW"/>
</dbReference>
<dbReference type="Proteomes" id="UP000038040">
    <property type="component" value="Unplaced"/>
</dbReference>
<sequence length="476" mass="53249">MELSTKQERFSALSLAQSENRLSAFRVGLKLLCLHAYVVKYLLLCRITCLDPRTGKQLKRWNCANLQCELHQIDQFSNFQSCNDIVDTLRNSLMPSLFHNWSSIIGVLPPYDATIPQEPMNMETKQNELNNQFPPGILRHAIAKYRASEIVDLCENSVESEQASKAPFENEIIIKQEDKHIDKTSVIDEGVIKFETSIPEIGETKRKAAFQCGKNTGKRRVQCMKCFKTFCDKGALKIHNSAVHLKEMHKCTVEGCEMMFSSRRSRNRHSGNPNPKLHTATPQRQFDSLRMETISENLAGNVDSLHVLTNSASSDSSLMKVGNSSSPFSQTSSEYSDGTIASLDKNHNLVNNDASSSGTRKRKCGRPIKLALDEKKPKQYNDQLENNVDPLTPLDLTNGKNDMKSTLLLKTGTSPLTLFTSSVPSILPPTSLINPAVAEMVRLLQQAQASLSPSRHGPKSGFNVMQLMPEQQHSWK</sequence>
<reference evidence="4 6" key="2">
    <citation type="submission" date="2018-11" db="EMBL/GenBank/DDBJ databases">
        <authorList>
            <consortium name="Pathogen Informatics"/>
        </authorList>
    </citation>
    <scope>NUCLEOTIDE SEQUENCE [LARGE SCALE GENOMIC DNA]</scope>
</reference>
<evidence type="ECO:0000256" key="2">
    <source>
        <dbReference type="SAM" id="MobiDB-lite"/>
    </source>
</evidence>
<keyword evidence="1" id="KW-0479">Metal-binding</keyword>
<evidence type="ECO:0000256" key="1">
    <source>
        <dbReference type="PROSITE-ProRule" id="PRU00042"/>
    </source>
</evidence>
<keyword evidence="1" id="KW-0863">Zinc-finger</keyword>
<dbReference type="STRING" id="318479.A0A0N4U4J4"/>
<feature type="domain" description="C2H2-type" evidence="3">
    <location>
        <begin position="221"/>
        <end position="249"/>
    </location>
</feature>
<name>A0A0N4U4J4_DRAME</name>
<reference evidence="7" key="1">
    <citation type="submission" date="2017-02" db="UniProtKB">
        <authorList>
            <consortium name="WormBaseParasite"/>
        </authorList>
    </citation>
    <scope>IDENTIFICATION</scope>
</reference>
<dbReference type="AlphaFoldDB" id="A0A0N4U4J4"/>
<dbReference type="OrthoDB" id="10070972at2759"/>
<proteinExistence type="predicted"/>
<dbReference type="Gene3D" id="3.30.160.60">
    <property type="entry name" value="Classic Zinc Finger"/>
    <property type="match status" value="1"/>
</dbReference>
<dbReference type="PROSITE" id="PS00028">
    <property type="entry name" value="ZINC_FINGER_C2H2_1"/>
    <property type="match status" value="1"/>
</dbReference>
<dbReference type="PANTHER" id="PTHR15021">
    <property type="entry name" value="DISCONNECTED-RELATED"/>
    <property type="match status" value="1"/>
</dbReference>
<dbReference type="PROSITE" id="PS50157">
    <property type="entry name" value="ZINC_FINGER_C2H2_2"/>
    <property type="match status" value="1"/>
</dbReference>
<accession>A0A0N4U4J4</accession>
<organism evidence="5 7">
    <name type="scientific">Dracunculus medinensis</name>
    <name type="common">Guinea worm</name>
    <dbReference type="NCBI Taxonomy" id="318479"/>
    <lineage>
        <taxon>Eukaryota</taxon>
        <taxon>Metazoa</taxon>
        <taxon>Ecdysozoa</taxon>
        <taxon>Nematoda</taxon>
        <taxon>Chromadorea</taxon>
        <taxon>Rhabditida</taxon>
        <taxon>Spirurina</taxon>
        <taxon>Dracunculoidea</taxon>
        <taxon>Dracunculidae</taxon>
        <taxon>Dracunculus</taxon>
    </lineage>
</organism>
<dbReference type="SMART" id="SM00355">
    <property type="entry name" value="ZnF_C2H2"/>
    <property type="match status" value="2"/>
</dbReference>
<evidence type="ECO:0000313" key="6">
    <source>
        <dbReference type="Proteomes" id="UP000274756"/>
    </source>
</evidence>
<evidence type="ECO:0000313" key="5">
    <source>
        <dbReference type="Proteomes" id="UP000038040"/>
    </source>
</evidence>
<dbReference type="WBParaSite" id="DME_0000170801-mRNA-1">
    <property type="protein sequence ID" value="DME_0000170801-mRNA-1"/>
    <property type="gene ID" value="DME_0000170801"/>
</dbReference>
<keyword evidence="6" id="KW-1185">Reference proteome</keyword>
<dbReference type="InterPro" id="IPR013087">
    <property type="entry name" value="Znf_C2H2_type"/>
</dbReference>
<evidence type="ECO:0000313" key="7">
    <source>
        <dbReference type="WBParaSite" id="DME_0000170801-mRNA-1"/>
    </source>
</evidence>